<reference evidence="2" key="1">
    <citation type="submission" date="2025-08" db="UniProtKB">
        <authorList>
            <consortium name="Ensembl"/>
        </authorList>
    </citation>
    <scope>IDENTIFICATION</scope>
</reference>
<feature type="compositionally biased region" description="Acidic residues" evidence="1">
    <location>
        <begin position="394"/>
        <end position="420"/>
    </location>
</feature>
<dbReference type="AlphaFoldDB" id="A0A8C2WER8"/>
<dbReference type="GO" id="GO:0097730">
    <property type="term" value="C:non-motile cilium"/>
    <property type="evidence" value="ECO:0007669"/>
    <property type="project" value="TreeGrafter"/>
</dbReference>
<feature type="compositionally biased region" description="Basic and acidic residues" evidence="1">
    <location>
        <begin position="274"/>
        <end position="293"/>
    </location>
</feature>
<feature type="compositionally biased region" description="Basic and acidic residues" evidence="1">
    <location>
        <begin position="590"/>
        <end position="615"/>
    </location>
</feature>
<dbReference type="Proteomes" id="UP000694565">
    <property type="component" value="Unplaced"/>
</dbReference>
<feature type="compositionally biased region" description="Acidic residues" evidence="1">
    <location>
        <begin position="620"/>
        <end position="643"/>
    </location>
</feature>
<feature type="compositionally biased region" description="Acidic residues" evidence="1">
    <location>
        <begin position="472"/>
        <end position="481"/>
    </location>
</feature>
<feature type="region of interest" description="Disordered" evidence="1">
    <location>
        <begin position="673"/>
        <end position="708"/>
    </location>
</feature>
<name>A0A8C2WER8_CYCLU</name>
<dbReference type="PANTHER" id="PTHR34174">
    <property type="entry name" value="HYDROLETHALUS SYNDROME PROTEIN 1"/>
    <property type="match status" value="1"/>
</dbReference>
<feature type="compositionally biased region" description="Basic and acidic residues" evidence="1">
    <location>
        <begin position="377"/>
        <end position="386"/>
    </location>
</feature>
<reference evidence="2" key="2">
    <citation type="submission" date="2025-09" db="UniProtKB">
        <authorList>
            <consortium name="Ensembl"/>
        </authorList>
    </citation>
    <scope>IDENTIFICATION</scope>
</reference>
<feature type="compositionally biased region" description="Basic and acidic residues" evidence="1">
    <location>
        <begin position="103"/>
        <end position="117"/>
    </location>
</feature>
<feature type="region of interest" description="Disordered" evidence="1">
    <location>
        <begin position="101"/>
        <end position="173"/>
    </location>
</feature>
<feature type="compositionally biased region" description="Basic and acidic residues" evidence="1">
    <location>
        <begin position="673"/>
        <end position="685"/>
    </location>
</feature>
<feature type="compositionally biased region" description="Acidic residues" evidence="1">
    <location>
        <begin position="560"/>
        <end position="589"/>
    </location>
</feature>
<feature type="compositionally biased region" description="Acidic residues" evidence="1">
    <location>
        <begin position="434"/>
        <end position="443"/>
    </location>
</feature>
<feature type="region of interest" description="Disordered" evidence="1">
    <location>
        <begin position="189"/>
        <end position="653"/>
    </location>
</feature>
<sequence length="719" mass="81330">MMDNLDFSEEEIQEQLTALGYKNIPRHRLCEFKQDLDELVRRGEWRCFASPAQINAAASRPSPPAFTKEKVGRCCFESSAEGFFFHAREVDLDRPVLTACQNRDNERRQQGRRDSYARHSVALNLRLPPGAPSRLQVEEEEEEAGPEESLRPPLTDSCTSTPDSHRGRFTKRKVLRKHKGQSLVCDESVYSEDGEEVEISEENANAVGVSGDSYREAPGEEEVKEEEERGIRGEDSKPVTDAEDSLLEASGKEEEDKSNPLSESGDSDQEASEEIERVVSEQESKPVGDADDRLQEEEEEEEVEEEEDSNPLSDSEESYQEEEEMERVISEQESKPDGDADDHLQEEEEEEVEEEDSNPLSDSEESYQEDSEEEEVERVISEEESKPVGGAEDVLTESLEEEDSNPLSDSEESYQEEEEMERVISEEESKPDADDPLEEEEDSNPPGDSEDRHQEASEEEKPELDNRVGLEGGDDDDDEEERCSSSDSPAPSLMTSGYGTYKAEELEGGGRDSRGDLSEGRDDEEDDDGSLSGFGWFDLKPAEPDPAEARPASVLSAGEPDPEEDREEEEEEEPGPEEDRDREEEEEPEVDLREATLEERRVCNAVGEEKVDMKDSAGGSEEEEEEEQEEQEQEEQQLGEEVESSSNKDIKFIDSNAEFSQMAFDRMCADWEGNLRKEKKTEKKEKKEKKKMTKEKKTKKKKTTGGKRFPVSVCLNSEL</sequence>
<dbReference type="Ensembl" id="ENSCLMT00005003704.1">
    <property type="protein sequence ID" value="ENSCLMP00005003375.1"/>
    <property type="gene ID" value="ENSCLMG00005001953.1"/>
</dbReference>
<proteinExistence type="predicted"/>
<feature type="compositionally biased region" description="Acidic residues" evidence="1">
    <location>
        <begin position="189"/>
        <end position="201"/>
    </location>
</feature>
<organism evidence="2 3">
    <name type="scientific">Cyclopterus lumpus</name>
    <name type="common">Lumpsucker</name>
    <dbReference type="NCBI Taxonomy" id="8103"/>
    <lineage>
        <taxon>Eukaryota</taxon>
        <taxon>Metazoa</taxon>
        <taxon>Chordata</taxon>
        <taxon>Craniata</taxon>
        <taxon>Vertebrata</taxon>
        <taxon>Euteleostomi</taxon>
        <taxon>Actinopterygii</taxon>
        <taxon>Neopterygii</taxon>
        <taxon>Teleostei</taxon>
        <taxon>Neoteleostei</taxon>
        <taxon>Acanthomorphata</taxon>
        <taxon>Eupercaria</taxon>
        <taxon>Perciformes</taxon>
        <taxon>Cottioidei</taxon>
        <taxon>Cottales</taxon>
        <taxon>Cyclopteridae</taxon>
        <taxon>Cyclopterus</taxon>
    </lineage>
</organism>
<evidence type="ECO:0000313" key="2">
    <source>
        <dbReference type="Ensembl" id="ENSCLMP00005003375.1"/>
    </source>
</evidence>
<dbReference type="PANTHER" id="PTHR34174:SF1">
    <property type="entry name" value="CENTRIOLAR AND CILIOGENESIS-ASSOCIATED PROTEIN HYLS1"/>
    <property type="match status" value="1"/>
</dbReference>
<feature type="compositionally biased region" description="Acidic residues" evidence="1">
    <location>
        <begin position="294"/>
        <end position="325"/>
    </location>
</feature>
<evidence type="ECO:0000313" key="3">
    <source>
        <dbReference type="Proteomes" id="UP000694565"/>
    </source>
</evidence>
<dbReference type="GO" id="GO:0060271">
    <property type="term" value="P:cilium assembly"/>
    <property type="evidence" value="ECO:0007669"/>
    <property type="project" value="TreeGrafter"/>
</dbReference>
<feature type="compositionally biased region" description="Basic and acidic residues" evidence="1">
    <location>
        <begin position="502"/>
        <end position="520"/>
    </location>
</feature>
<dbReference type="InterPro" id="IPR052319">
    <property type="entry name" value="Centriolar_ciliogenesis_assoc"/>
</dbReference>
<protein>
    <submittedName>
        <fullName evidence="2">Uncharacterized protein</fullName>
    </submittedName>
</protein>
<keyword evidence="3" id="KW-1185">Reference proteome</keyword>
<dbReference type="GO" id="GO:0005814">
    <property type="term" value="C:centriole"/>
    <property type="evidence" value="ECO:0007669"/>
    <property type="project" value="TreeGrafter"/>
</dbReference>
<feature type="compositionally biased region" description="Acidic residues" evidence="1">
    <location>
        <begin position="344"/>
        <end position="376"/>
    </location>
</feature>
<evidence type="ECO:0000256" key="1">
    <source>
        <dbReference type="SAM" id="MobiDB-lite"/>
    </source>
</evidence>
<feature type="compositionally biased region" description="Basic residues" evidence="1">
    <location>
        <begin position="686"/>
        <end position="705"/>
    </location>
</feature>
<feature type="compositionally biased region" description="Basic and acidic residues" evidence="1">
    <location>
        <begin position="421"/>
        <end position="433"/>
    </location>
</feature>
<feature type="compositionally biased region" description="Basic and acidic residues" evidence="1">
    <location>
        <begin position="226"/>
        <end position="240"/>
    </location>
</feature>
<feature type="compositionally biased region" description="Basic and acidic residues" evidence="1">
    <location>
        <begin position="326"/>
        <end position="343"/>
    </location>
</feature>
<accession>A0A8C2WER8</accession>